<dbReference type="PANTHER" id="PTHR11786:SF0">
    <property type="entry name" value="ARYLAMINE N-ACETYLTRANSFERASE 4-RELATED"/>
    <property type="match status" value="1"/>
</dbReference>
<dbReference type="PANTHER" id="PTHR11786">
    <property type="entry name" value="N-HYDROXYARYLAMINE O-ACETYLTRANSFERASE"/>
    <property type="match status" value="1"/>
</dbReference>
<evidence type="ECO:0000313" key="4">
    <source>
        <dbReference type="Proteomes" id="UP001165378"/>
    </source>
</evidence>
<evidence type="ECO:0000256" key="2">
    <source>
        <dbReference type="RuleBase" id="RU003452"/>
    </source>
</evidence>
<sequence length="272" mass="30098">MDHHHVRRYLDRLGVTDLPGGLPDRAPSDDADAAAALAVLQRRHLLSVPFENLDIHLGRPIALTEDGVFGKVVDRRRGGFCFELNGIFAMLLRGLGYRVDLLAARVVRDDGTLGIPYDHLALRVQADGPRLADVGFGRFALAPLDLADRGEQHDAQGVFRIQDAPDGDLDVYADGKPAYRLETRPRAWSDFAAGSWWHQTSPESHFTQAPVCTLLTDEGRGRITLSGRTLIVTDAEGRREEKFPDDEALLKAYRDHFGFDLEKAPSPLRGDA</sequence>
<dbReference type="InterPro" id="IPR038765">
    <property type="entry name" value="Papain-like_cys_pep_sf"/>
</dbReference>
<dbReference type="RefSeq" id="WP_235057191.1">
    <property type="nucleotide sequence ID" value="NZ_JAKFHA010000033.1"/>
</dbReference>
<dbReference type="Gene3D" id="3.30.2140.10">
    <property type="entry name" value="Arylamine N-acetyltransferase"/>
    <property type="match status" value="1"/>
</dbReference>
<dbReference type="AlphaFoldDB" id="A0AA41U5Z5"/>
<evidence type="ECO:0000313" key="3">
    <source>
        <dbReference type="EMBL" id="MCF2532412.1"/>
    </source>
</evidence>
<comment type="similarity">
    <text evidence="1 2">Belongs to the arylamine N-acetyltransferase family.</text>
</comment>
<comment type="caution">
    <text evidence="3">The sequence shown here is derived from an EMBL/GenBank/DDBJ whole genome shotgun (WGS) entry which is preliminary data.</text>
</comment>
<keyword evidence="4" id="KW-1185">Reference proteome</keyword>
<dbReference type="Proteomes" id="UP001165378">
    <property type="component" value="Unassembled WGS sequence"/>
</dbReference>
<dbReference type="Pfam" id="PF00797">
    <property type="entry name" value="Acetyltransf_2"/>
    <property type="match status" value="1"/>
</dbReference>
<reference evidence="3" key="1">
    <citation type="submission" date="2022-01" db="EMBL/GenBank/DDBJ databases">
        <title>Genome-Based Taxonomic Classification of the Phylum Actinobacteria.</title>
        <authorList>
            <person name="Gao Y."/>
        </authorList>
    </citation>
    <scope>NUCLEOTIDE SEQUENCE</scope>
    <source>
        <strain evidence="3">KLBMP 8922</strain>
    </source>
</reference>
<gene>
    <name evidence="3" type="ORF">LZ495_35080</name>
</gene>
<accession>A0AA41U5Z5</accession>
<dbReference type="EMBL" id="JAKFHA010000033">
    <property type="protein sequence ID" value="MCF2532412.1"/>
    <property type="molecule type" value="Genomic_DNA"/>
</dbReference>
<dbReference type="Gene3D" id="2.40.128.150">
    <property type="entry name" value="Cysteine proteinases"/>
    <property type="match status" value="1"/>
</dbReference>
<dbReference type="PRINTS" id="PR01543">
    <property type="entry name" value="ANATRNSFRASE"/>
</dbReference>
<proteinExistence type="inferred from homology"/>
<dbReference type="GO" id="GO:0016407">
    <property type="term" value="F:acetyltransferase activity"/>
    <property type="evidence" value="ECO:0007669"/>
    <property type="project" value="InterPro"/>
</dbReference>
<dbReference type="InterPro" id="IPR001447">
    <property type="entry name" value="Arylamine_N-AcTrfase"/>
</dbReference>
<protein>
    <submittedName>
        <fullName evidence="3">Arylamine N-acetyltransferase</fullName>
    </submittedName>
</protein>
<evidence type="ECO:0000256" key="1">
    <source>
        <dbReference type="ARBA" id="ARBA00006547"/>
    </source>
</evidence>
<name>A0AA41U5Z5_9ACTN</name>
<organism evidence="3 4">
    <name type="scientific">Yinghuangia soli</name>
    <dbReference type="NCBI Taxonomy" id="2908204"/>
    <lineage>
        <taxon>Bacteria</taxon>
        <taxon>Bacillati</taxon>
        <taxon>Actinomycetota</taxon>
        <taxon>Actinomycetes</taxon>
        <taxon>Kitasatosporales</taxon>
        <taxon>Streptomycetaceae</taxon>
        <taxon>Yinghuangia</taxon>
    </lineage>
</organism>
<dbReference type="SUPFAM" id="SSF54001">
    <property type="entry name" value="Cysteine proteinases"/>
    <property type="match status" value="1"/>
</dbReference>